<evidence type="ECO:0000313" key="5">
    <source>
        <dbReference type="Proteomes" id="UP000324222"/>
    </source>
</evidence>
<dbReference type="InterPro" id="IPR040373">
    <property type="entry name" value="CASZ1"/>
</dbReference>
<reference evidence="4 5" key="1">
    <citation type="submission" date="2019-05" db="EMBL/GenBank/DDBJ databases">
        <title>Another draft genome of Portunus trituberculatus and its Hox gene families provides insights of decapod evolution.</title>
        <authorList>
            <person name="Jeong J.-H."/>
            <person name="Song I."/>
            <person name="Kim S."/>
            <person name="Choi T."/>
            <person name="Kim D."/>
            <person name="Ryu S."/>
            <person name="Kim W."/>
        </authorList>
    </citation>
    <scope>NUCLEOTIDE SEQUENCE [LARGE SCALE GENOMIC DNA]</scope>
    <source>
        <tissue evidence="4">Muscle</tissue>
    </source>
</reference>
<feature type="region of interest" description="Disordered" evidence="2">
    <location>
        <begin position="43"/>
        <end position="83"/>
    </location>
</feature>
<proteinExistence type="predicted"/>
<evidence type="ECO:0000313" key="4">
    <source>
        <dbReference type="EMBL" id="MPC46797.1"/>
    </source>
</evidence>
<dbReference type="PANTHER" id="PTHR12451">
    <property type="entry name" value="TRANSCRIPTION FACTOR CASTOR PROTEIN MING -RELATED"/>
    <property type="match status" value="1"/>
</dbReference>
<feature type="region of interest" description="Disordered" evidence="2">
    <location>
        <begin position="122"/>
        <end position="147"/>
    </location>
</feature>
<dbReference type="GO" id="GO:0008270">
    <property type="term" value="F:zinc ion binding"/>
    <property type="evidence" value="ECO:0007669"/>
    <property type="project" value="UniProtKB-KW"/>
</dbReference>
<dbReference type="PROSITE" id="PS50157">
    <property type="entry name" value="ZINC_FINGER_C2H2_2"/>
    <property type="match status" value="1"/>
</dbReference>
<keyword evidence="1" id="KW-0479">Metal-binding</keyword>
<feature type="compositionally biased region" description="Low complexity" evidence="2">
    <location>
        <begin position="122"/>
        <end position="140"/>
    </location>
</feature>
<feature type="domain" description="C2H2-type" evidence="3">
    <location>
        <begin position="180"/>
        <end position="207"/>
    </location>
</feature>
<dbReference type="GO" id="GO:0000977">
    <property type="term" value="F:RNA polymerase II transcription regulatory region sequence-specific DNA binding"/>
    <property type="evidence" value="ECO:0007669"/>
    <property type="project" value="TreeGrafter"/>
</dbReference>
<keyword evidence="5" id="KW-1185">Reference proteome</keyword>
<dbReference type="AlphaFoldDB" id="A0A5B7FN90"/>
<keyword evidence="1" id="KW-0863">Zinc-finger</keyword>
<evidence type="ECO:0000259" key="3">
    <source>
        <dbReference type="PROSITE" id="PS50157"/>
    </source>
</evidence>
<evidence type="ECO:0000256" key="1">
    <source>
        <dbReference type="PROSITE-ProRule" id="PRU00042"/>
    </source>
</evidence>
<dbReference type="GO" id="GO:0000981">
    <property type="term" value="F:DNA-binding transcription factor activity, RNA polymerase II-specific"/>
    <property type="evidence" value="ECO:0007669"/>
    <property type="project" value="TreeGrafter"/>
</dbReference>
<evidence type="ECO:0000256" key="2">
    <source>
        <dbReference type="SAM" id="MobiDB-lite"/>
    </source>
</evidence>
<feature type="compositionally biased region" description="Pro residues" evidence="2">
    <location>
        <begin position="62"/>
        <end position="76"/>
    </location>
</feature>
<organism evidence="4 5">
    <name type="scientific">Portunus trituberculatus</name>
    <name type="common">Swimming crab</name>
    <name type="synonym">Neptunus trituberculatus</name>
    <dbReference type="NCBI Taxonomy" id="210409"/>
    <lineage>
        <taxon>Eukaryota</taxon>
        <taxon>Metazoa</taxon>
        <taxon>Ecdysozoa</taxon>
        <taxon>Arthropoda</taxon>
        <taxon>Crustacea</taxon>
        <taxon>Multicrustacea</taxon>
        <taxon>Malacostraca</taxon>
        <taxon>Eumalacostraca</taxon>
        <taxon>Eucarida</taxon>
        <taxon>Decapoda</taxon>
        <taxon>Pleocyemata</taxon>
        <taxon>Brachyura</taxon>
        <taxon>Eubrachyura</taxon>
        <taxon>Portunoidea</taxon>
        <taxon>Portunidae</taxon>
        <taxon>Portuninae</taxon>
        <taxon>Portunus</taxon>
    </lineage>
</organism>
<dbReference type="OrthoDB" id="10063916at2759"/>
<protein>
    <recommendedName>
        <fullName evidence="3">C2H2-type domain-containing protein</fullName>
    </recommendedName>
</protein>
<comment type="caution">
    <text evidence="4">The sequence shown here is derived from an EMBL/GenBank/DDBJ whole genome shotgun (WGS) entry which is preliminary data.</text>
</comment>
<dbReference type="GO" id="GO:0005634">
    <property type="term" value="C:nucleus"/>
    <property type="evidence" value="ECO:0007669"/>
    <property type="project" value="TreeGrafter"/>
</dbReference>
<dbReference type="Proteomes" id="UP000324222">
    <property type="component" value="Unassembled WGS sequence"/>
</dbReference>
<gene>
    <name evidence="4" type="ORF">E2C01_040523</name>
</gene>
<keyword evidence="1" id="KW-0862">Zinc</keyword>
<dbReference type="EMBL" id="VSRR010007383">
    <property type="protein sequence ID" value="MPC46797.1"/>
    <property type="molecule type" value="Genomic_DNA"/>
</dbReference>
<dbReference type="PANTHER" id="PTHR12451:SF0">
    <property type="entry name" value="ZINC FINGER PROTEIN CASTOR HOMOLOG 1"/>
    <property type="match status" value="1"/>
</dbReference>
<dbReference type="InterPro" id="IPR013087">
    <property type="entry name" value="Znf_C2H2_type"/>
</dbReference>
<name>A0A5B7FN90_PORTR</name>
<sequence length="249" mass="26458">MLGVPEGHPALAPLLHEALRPLSGSYGGPLVNPLIGPMGGPLAGVPMCPSDQRSEDSSSPLGPCPTPSTPGTPGPMPSGLQRTPGFLMGGFPPPGLAESQHPLARLLGVTPPAAHGLFPGGSATSTASTPCSSSSGTESPVDLRLGMGAGEDRDWERWLRYIGRDDPCHPSCDLSNVEHWHCDECETVFRGRESAREHGRVHEQQTLITDEHYTMVTSADDPRPCPPDCPIQDHADHYHCNWVSFVALD</sequence>
<dbReference type="PROSITE" id="PS00028">
    <property type="entry name" value="ZINC_FINGER_C2H2_1"/>
    <property type="match status" value="1"/>
</dbReference>
<dbReference type="GO" id="GO:0045944">
    <property type="term" value="P:positive regulation of transcription by RNA polymerase II"/>
    <property type="evidence" value="ECO:0007669"/>
    <property type="project" value="TreeGrafter"/>
</dbReference>
<dbReference type="GO" id="GO:0045664">
    <property type="term" value="P:regulation of neuron differentiation"/>
    <property type="evidence" value="ECO:0007669"/>
    <property type="project" value="TreeGrafter"/>
</dbReference>
<accession>A0A5B7FN90</accession>